<keyword evidence="2" id="KW-1185">Reference proteome</keyword>
<sequence>MITTTTAISHMHSQVIKAAGQGWFSGQIPADAQRNLIKGTMTEVVFHTTVRNGAALDLQSGLAASQQAETCPGACCPPSSLRKHDAKIVV</sequence>
<dbReference type="EMBL" id="JAPVEB010000003">
    <property type="protein sequence ID" value="KAJ5268849.1"/>
    <property type="molecule type" value="Genomic_DNA"/>
</dbReference>
<accession>A0ABQ8WFR1</accession>
<protein>
    <submittedName>
        <fullName evidence="1">Dihydrolipoamide succinyltransferase</fullName>
    </submittedName>
</protein>
<proteinExistence type="predicted"/>
<gene>
    <name evidence="1" type="ORF">N7505_004607</name>
</gene>
<comment type="caution">
    <text evidence="1">The sequence shown here is derived from an EMBL/GenBank/DDBJ whole genome shotgun (WGS) entry which is preliminary data.</text>
</comment>
<dbReference type="Proteomes" id="UP001220256">
    <property type="component" value="Unassembled WGS sequence"/>
</dbReference>
<name>A0ABQ8WFR1_PENCH</name>
<organism evidence="1 2">
    <name type="scientific">Penicillium chrysogenum</name>
    <name type="common">Penicillium notatum</name>
    <dbReference type="NCBI Taxonomy" id="5076"/>
    <lineage>
        <taxon>Eukaryota</taxon>
        <taxon>Fungi</taxon>
        <taxon>Dikarya</taxon>
        <taxon>Ascomycota</taxon>
        <taxon>Pezizomycotina</taxon>
        <taxon>Eurotiomycetes</taxon>
        <taxon>Eurotiomycetidae</taxon>
        <taxon>Eurotiales</taxon>
        <taxon>Aspergillaceae</taxon>
        <taxon>Penicillium</taxon>
        <taxon>Penicillium chrysogenum species complex</taxon>
    </lineage>
</organism>
<evidence type="ECO:0000313" key="1">
    <source>
        <dbReference type="EMBL" id="KAJ5268849.1"/>
    </source>
</evidence>
<evidence type="ECO:0000313" key="2">
    <source>
        <dbReference type="Proteomes" id="UP001220256"/>
    </source>
</evidence>
<reference evidence="1 2" key="1">
    <citation type="journal article" date="2023" name="IMA Fungus">
        <title>Comparative genomic study of the Penicillium genus elucidates a diverse pangenome and 15 lateral gene transfer events.</title>
        <authorList>
            <person name="Petersen C."/>
            <person name="Sorensen T."/>
            <person name="Nielsen M.R."/>
            <person name="Sondergaard T.E."/>
            <person name="Sorensen J.L."/>
            <person name="Fitzpatrick D.A."/>
            <person name="Frisvad J.C."/>
            <person name="Nielsen K.L."/>
        </authorList>
    </citation>
    <scope>NUCLEOTIDE SEQUENCE [LARGE SCALE GENOMIC DNA]</scope>
    <source>
        <strain evidence="1 2">IBT 3361</strain>
    </source>
</reference>